<feature type="compositionally biased region" description="Basic and acidic residues" evidence="1">
    <location>
        <begin position="150"/>
        <end position="166"/>
    </location>
</feature>
<comment type="caution">
    <text evidence="3">The sequence shown here is derived from an EMBL/GenBank/DDBJ whole genome shotgun (WGS) entry which is preliminary data.</text>
</comment>
<dbReference type="Proteomes" id="UP000750711">
    <property type="component" value="Unassembled WGS sequence"/>
</dbReference>
<keyword evidence="2" id="KW-1133">Transmembrane helix</keyword>
<feature type="transmembrane region" description="Helical" evidence="2">
    <location>
        <begin position="297"/>
        <end position="320"/>
    </location>
</feature>
<keyword evidence="2" id="KW-0812">Transmembrane</keyword>
<evidence type="ECO:0000313" key="4">
    <source>
        <dbReference type="Proteomes" id="UP000750711"/>
    </source>
</evidence>
<protein>
    <submittedName>
        <fullName evidence="3">Uncharacterized protein</fullName>
    </submittedName>
</protein>
<dbReference type="EMBL" id="JAGHQM010000001">
    <property type="protein sequence ID" value="KAH0569264.1"/>
    <property type="molecule type" value="Genomic_DNA"/>
</dbReference>
<keyword evidence="4" id="KW-1185">Reference proteome</keyword>
<evidence type="ECO:0000313" key="3">
    <source>
        <dbReference type="EMBL" id="KAH0569264.1"/>
    </source>
</evidence>
<keyword evidence="2" id="KW-0472">Membrane</keyword>
<reference evidence="3" key="1">
    <citation type="submission" date="2021-03" db="EMBL/GenBank/DDBJ databases">
        <title>Comparative genomics and phylogenomic investigation of the class Geoglossomycetes provide insights into ecological specialization and systematics.</title>
        <authorList>
            <person name="Melie T."/>
            <person name="Pirro S."/>
            <person name="Miller A.N."/>
            <person name="Quandt A."/>
        </authorList>
    </citation>
    <scope>NUCLEOTIDE SEQUENCE</scope>
    <source>
        <strain evidence="3">CAQ_001_2017</strain>
    </source>
</reference>
<sequence length="439" mass="47527">MAPIWLEGLVSSSATQLFGRQVNTASSNSTSASGFQATQWQNPQDILSILLLLGPDVVQRAIAQLAGRGITPVAFSFGWVAYAVGALLSSFGDGRLMPGSETTLTVIDTNSGHGRDTRNWVLGRLLRDFNNRLDEEMKDEQLHISSEANDNEKLVPADSGKGEGKGGGKPFEGLRVTMFEVEDEPPTPHGVPTLDWVWCSGFAVIVVQLGIAAVPWGINGQWNTFLVTAAGNLLALIGGSLPQWRKEKWACPKKGGDTTTITEGNGSRSAIVILRKKHVGLKFEVLARGTRVAPATLLTRIATPVLAAFWILLLITVAGMKQGTCFQLLTLDTPDLLSIGLLGSIQNLIAAGVRRSPAALGIHIKEVETIRARYVAETLKKVEEKYPLVGTSLLNVFFPGSMRVSEQKQEEIAFWRAALDARYKENKHGIRLDCLPPAL</sequence>
<evidence type="ECO:0000256" key="1">
    <source>
        <dbReference type="SAM" id="MobiDB-lite"/>
    </source>
</evidence>
<feature type="transmembrane region" description="Helical" evidence="2">
    <location>
        <begin position="196"/>
        <end position="218"/>
    </location>
</feature>
<organism evidence="3 4">
    <name type="scientific">Trichoglossum hirsutum</name>
    <dbReference type="NCBI Taxonomy" id="265104"/>
    <lineage>
        <taxon>Eukaryota</taxon>
        <taxon>Fungi</taxon>
        <taxon>Dikarya</taxon>
        <taxon>Ascomycota</taxon>
        <taxon>Pezizomycotina</taxon>
        <taxon>Geoglossomycetes</taxon>
        <taxon>Geoglossales</taxon>
        <taxon>Geoglossaceae</taxon>
        <taxon>Trichoglossum</taxon>
    </lineage>
</organism>
<proteinExistence type="predicted"/>
<feature type="region of interest" description="Disordered" evidence="1">
    <location>
        <begin position="143"/>
        <end position="168"/>
    </location>
</feature>
<name>A0A9P8LIK5_9PEZI</name>
<gene>
    <name evidence="3" type="ORF">GP486_000020</name>
</gene>
<evidence type="ECO:0000256" key="2">
    <source>
        <dbReference type="SAM" id="Phobius"/>
    </source>
</evidence>
<dbReference type="AlphaFoldDB" id="A0A9P8LIK5"/>
<accession>A0A9P8LIK5</accession>
<feature type="transmembrane region" description="Helical" evidence="2">
    <location>
        <begin position="224"/>
        <end position="244"/>
    </location>
</feature>